<protein>
    <recommendedName>
        <fullName evidence="6">Ferredoxin--NADP reductase</fullName>
        <shortName evidence="6">FNR</shortName>
        <shortName evidence="6">Fd-NADP(+) reductase</shortName>
        <ecNumber evidence="6">1.18.1.2</ecNumber>
    </recommendedName>
</protein>
<sequence length="344" mass="37657">MENLPIGGATVVTEHDPKEEIVDILVIGGGPAGMFASFYGGMRQASVKLIESMPQLGGQLAALYPEKYIYDVAGFPKVTAQGLVDNLSIQMQRFPIDIRLEEKVLQVIKREERLFEIVTDKTTHFSRAVIITGGVGAFEPRRLDLEEAPQFEKQNLHYFVNDLSQFAGQKVLISGGGDSAVDWALMLEPIAEEVTLIHRRDKFRAHEHSVENLINSKVNVLTPKEITKLHGSHTIEKVTISDCKTKESIDIDVDAVIVNFGFVSSLGPIAEWGLNIENGSIVVDSRMETSVPGIFAAGDITTYPGKLKLIAVGFGEAPTAINNAKVYIDPNARLSPGHSSNMKF</sequence>
<dbReference type="Gene3D" id="3.50.50.60">
    <property type="entry name" value="FAD/NAD(P)-binding domain"/>
    <property type="match status" value="2"/>
</dbReference>
<feature type="binding site" evidence="6">
    <location>
        <position position="104"/>
    </location>
    <ligand>
        <name>FAD</name>
        <dbReference type="ChEBI" id="CHEBI:57692"/>
    </ligand>
</feature>
<evidence type="ECO:0000256" key="4">
    <source>
        <dbReference type="ARBA" id="ARBA00022857"/>
    </source>
</evidence>
<comment type="cofactor">
    <cofactor evidence="6">
        <name>FAD</name>
        <dbReference type="ChEBI" id="CHEBI:57692"/>
    </cofactor>
    <text evidence="6">Binds 1 FAD per subunit.</text>
</comment>
<dbReference type="PANTHER" id="PTHR48105">
    <property type="entry name" value="THIOREDOXIN REDUCTASE 1-RELATED-RELATED"/>
    <property type="match status" value="1"/>
</dbReference>
<gene>
    <name evidence="7" type="ORF">B7C51_06475</name>
</gene>
<evidence type="ECO:0000256" key="3">
    <source>
        <dbReference type="ARBA" id="ARBA00022827"/>
    </source>
</evidence>
<keyword evidence="4 6" id="KW-0521">NADP</keyword>
<feature type="binding site" evidence="6">
    <location>
        <position position="64"/>
    </location>
    <ligand>
        <name>FAD</name>
        <dbReference type="ChEBI" id="CHEBI:57692"/>
    </ligand>
</feature>
<organism evidence="7 8">
    <name type="scientific">Paenibacillus larvae subsp. pulvifaciens</name>
    <dbReference type="NCBI Taxonomy" id="1477"/>
    <lineage>
        <taxon>Bacteria</taxon>
        <taxon>Bacillati</taxon>
        <taxon>Bacillota</taxon>
        <taxon>Bacilli</taxon>
        <taxon>Bacillales</taxon>
        <taxon>Paenibacillaceae</taxon>
        <taxon>Paenibacillus</taxon>
    </lineage>
</organism>
<evidence type="ECO:0000313" key="7">
    <source>
        <dbReference type="EMBL" id="ARF67541.1"/>
    </source>
</evidence>
<dbReference type="InterPro" id="IPR023753">
    <property type="entry name" value="FAD/NAD-binding_dom"/>
</dbReference>
<dbReference type="PRINTS" id="PR00469">
    <property type="entry name" value="PNDRDTASEII"/>
</dbReference>
<evidence type="ECO:0000256" key="1">
    <source>
        <dbReference type="ARBA" id="ARBA00011738"/>
    </source>
</evidence>
<feature type="binding site" evidence="6">
    <location>
        <position position="51"/>
    </location>
    <ligand>
        <name>FAD</name>
        <dbReference type="ChEBI" id="CHEBI:57692"/>
    </ligand>
</feature>
<dbReference type="InterPro" id="IPR022890">
    <property type="entry name" value="Fd--NADP_Rdtase_type_2"/>
</dbReference>
<name>A0A1U9YL84_9BACL</name>
<keyword evidence="2 6" id="KW-0285">Flavoprotein</keyword>
<dbReference type="Pfam" id="PF07992">
    <property type="entry name" value="Pyr_redox_2"/>
    <property type="match status" value="1"/>
</dbReference>
<evidence type="ECO:0000313" key="8">
    <source>
        <dbReference type="Proteomes" id="UP000192727"/>
    </source>
</evidence>
<comment type="subunit">
    <text evidence="1 6">Homodimer.</text>
</comment>
<accession>A0A1U9YL84</accession>
<comment type="similarity">
    <text evidence="6">Belongs to the ferredoxin--NADP reductase type 2 family.</text>
</comment>
<feature type="binding site" evidence="6">
    <location>
        <position position="59"/>
    </location>
    <ligand>
        <name>FAD</name>
        <dbReference type="ChEBI" id="CHEBI:57692"/>
    </ligand>
</feature>
<dbReference type="EMBL" id="CP020557">
    <property type="protein sequence ID" value="ARF67541.1"/>
    <property type="molecule type" value="Genomic_DNA"/>
</dbReference>
<dbReference type="PRINTS" id="PR00368">
    <property type="entry name" value="FADPNR"/>
</dbReference>
<proteinExistence type="inferred from homology"/>
<feature type="binding site" evidence="6">
    <location>
        <position position="138"/>
    </location>
    <ligand>
        <name>FAD</name>
        <dbReference type="ChEBI" id="CHEBI:57692"/>
    </ligand>
</feature>
<dbReference type="GO" id="GO:0004324">
    <property type="term" value="F:ferredoxin-NADP+ reductase activity"/>
    <property type="evidence" value="ECO:0007669"/>
    <property type="project" value="UniProtKB-UniRule"/>
</dbReference>
<dbReference type="Proteomes" id="UP000192727">
    <property type="component" value="Chromosome"/>
</dbReference>
<reference evidence="7 8" key="1">
    <citation type="submission" date="2017-03" db="EMBL/GenBank/DDBJ databases">
        <title>Paenibacillus larvae genome sequencing.</title>
        <authorList>
            <person name="Dingman D.W."/>
        </authorList>
    </citation>
    <scope>NUCLEOTIDE SEQUENCE [LARGE SCALE GENOMIC DNA]</scope>
    <source>
        <strain evidence="7 8">SAG 10367</strain>
    </source>
</reference>
<comment type="catalytic activity">
    <reaction evidence="6">
        <text>2 reduced [2Fe-2S]-[ferredoxin] + NADP(+) + H(+) = 2 oxidized [2Fe-2S]-[ferredoxin] + NADPH</text>
        <dbReference type="Rhea" id="RHEA:20125"/>
        <dbReference type="Rhea" id="RHEA-COMP:10000"/>
        <dbReference type="Rhea" id="RHEA-COMP:10001"/>
        <dbReference type="ChEBI" id="CHEBI:15378"/>
        <dbReference type="ChEBI" id="CHEBI:33737"/>
        <dbReference type="ChEBI" id="CHEBI:33738"/>
        <dbReference type="ChEBI" id="CHEBI:57783"/>
        <dbReference type="ChEBI" id="CHEBI:58349"/>
        <dbReference type="EC" id="1.18.1.2"/>
    </reaction>
</comment>
<dbReference type="EC" id="1.18.1.2" evidence="6"/>
<evidence type="ECO:0000256" key="2">
    <source>
        <dbReference type="ARBA" id="ARBA00022630"/>
    </source>
</evidence>
<dbReference type="InterPro" id="IPR036188">
    <property type="entry name" value="FAD/NAD-bd_sf"/>
</dbReference>
<feature type="binding site" evidence="6">
    <location>
        <position position="299"/>
    </location>
    <ligand>
        <name>FAD</name>
        <dbReference type="ChEBI" id="CHEBI:57692"/>
    </ligand>
</feature>
<dbReference type="AlphaFoldDB" id="A0A1U9YL84"/>
<dbReference type="GO" id="GO:0050661">
    <property type="term" value="F:NADP binding"/>
    <property type="evidence" value="ECO:0007669"/>
    <property type="project" value="UniProtKB-UniRule"/>
</dbReference>
<feature type="binding site" evidence="6">
    <location>
        <position position="340"/>
    </location>
    <ligand>
        <name>FAD</name>
        <dbReference type="ChEBI" id="CHEBI:57692"/>
    </ligand>
</feature>
<dbReference type="InterPro" id="IPR050097">
    <property type="entry name" value="Ferredoxin-NADP_redctase_2"/>
</dbReference>
<dbReference type="GO" id="GO:0050660">
    <property type="term" value="F:flavin adenine dinucleotide binding"/>
    <property type="evidence" value="ECO:0007669"/>
    <property type="project" value="UniProtKB-UniRule"/>
</dbReference>
<comment type="caution">
    <text evidence="6">Lacks conserved residue(s) required for the propagation of feature annotation.</text>
</comment>
<dbReference type="HAMAP" id="MF_01685">
    <property type="entry name" value="FENR2"/>
    <property type="match status" value="1"/>
</dbReference>
<dbReference type="SUPFAM" id="SSF51905">
    <property type="entry name" value="FAD/NAD(P)-binding domain"/>
    <property type="match status" value="1"/>
</dbReference>
<evidence type="ECO:0000256" key="5">
    <source>
        <dbReference type="ARBA" id="ARBA00023002"/>
    </source>
</evidence>
<keyword evidence="5 6" id="KW-0560">Oxidoreductase</keyword>
<evidence type="ECO:0000256" key="6">
    <source>
        <dbReference type="HAMAP-Rule" id="MF_01685"/>
    </source>
</evidence>
<keyword evidence="3 6" id="KW-0274">FAD</keyword>